<proteinExistence type="predicted"/>
<dbReference type="EMBL" id="JAIWYP010000004">
    <property type="protein sequence ID" value="KAH3835274.1"/>
    <property type="molecule type" value="Genomic_DNA"/>
</dbReference>
<gene>
    <name evidence="1" type="ORF">DPMN_108622</name>
</gene>
<sequence>MDCITEGFRKCGIFPLNPNAVEKTLLLRSCTDADPNSIDLEVPTTETNTDQEVQVT</sequence>
<evidence type="ECO:0000313" key="2">
    <source>
        <dbReference type="Proteomes" id="UP000828390"/>
    </source>
</evidence>
<protein>
    <submittedName>
        <fullName evidence="1">Uncharacterized protein</fullName>
    </submittedName>
</protein>
<accession>A0A9D4QLE0</accession>
<name>A0A9D4QLE0_DREPO</name>
<reference evidence="1" key="2">
    <citation type="submission" date="2020-11" db="EMBL/GenBank/DDBJ databases">
        <authorList>
            <person name="McCartney M.A."/>
            <person name="Auch B."/>
            <person name="Kono T."/>
            <person name="Mallez S."/>
            <person name="Becker A."/>
            <person name="Gohl D.M."/>
            <person name="Silverstein K.A.T."/>
            <person name="Koren S."/>
            <person name="Bechman K.B."/>
            <person name="Herman A."/>
            <person name="Abrahante J.E."/>
            <person name="Garbe J."/>
        </authorList>
    </citation>
    <scope>NUCLEOTIDE SEQUENCE</scope>
    <source>
        <strain evidence="1">Duluth1</strain>
        <tissue evidence="1">Whole animal</tissue>
    </source>
</reference>
<keyword evidence="2" id="KW-1185">Reference proteome</keyword>
<reference evidence="1" key="1">
    <citation type="journal article" date="2019" name="bioRxiv">
        <title>The Genome of the Zebra Mussel, Dreissena polymorpha: A Resource for Invasive Species Research.</title>
        <authorList>
            <person name="McCartney M.A."/>
            <person name="Auch B."/>
            <person name="Kono T."/>
            <person name="Mallez S."/>
            <person name="Zhang Y."/>
            <person name="Obille A."/>
            <person name="Becker A."/>
            <person name="Abrahante J.E."/>
            <person name="Garbe J."/>
            <person name="Badalamenti J.P."/>
            <person name="Herman A."/>
            <person name="Mangelson H."/>
            <person name="Liachko I."/>
            <person name="Sullivan S."/>
            <person name="Sone E.D."/>
            <person name="Koren S."/>
            <person name="Silverstein K.A.T."/>
            <person name="Beckman K.B."/>
            <person name="Gohl D.M."/>
        </authorList>
    </citation>
    <scope>NUCLEOTIDE SEQUENCE</scope>
    <source>
        <strain evidence="1">Duluth1</strain>
        <tissue evidence="1">Whole animal</tissue>
    </source>
</reference>
<dbReference type="Proteomes" id="UP000828390">
    <property type="component" value="Unassembled WGS sequence"/>
</dbReference>
<dbReference type="AlphaFoldDB" id="A0A9D4QLE0"/>
<organism evidence="1 2">
    <name type="scientific">Dreissena polymorpha</name>
    <name type="common">Zebra mussel</name>
    <name type="synonym">Mytilus polymorpha</name>
    <dbReference type="NCBI Taxonomy" id="45954"/>
    <lineage>
        <taxon>Eukaryota</taxon>
        <taxon>Metazoa</taxon>
        <taxon>Spiralia</taxon>
        <taxon>Lophotrochozoa</taxon>
        <taxon>Mollusca</taxon>
        <taxon>Bivalvia</taxon>
        <taxon>Autobranchia</taxon>
        <taxon>Heteroconchia</taxon>
        <taxon>Euheterodonta</taxon>
        <taxon>Imparidentia</taxon>
        <taxon>Neoheterodontei</taxon>
        <taxon>Myida</taxon>
        <taxon>Dreissenoidea</taxon>
        <taxon>Dreissenidae</taxon>
        <taxon>Dreissena</taxon>
    </lineage>
</organism>
<evidence type="ECO:0000313" key="1">
    <source>
        <dbReference type="EMBL" id="KAH3835274.1"/>
    </source>
</evidence>
<comment type="caution">
    <text evidence="1">The sequence shown here is derived from an EMBL/GenBank/DDBJ whole genome shotgun (WGS) entry which is preliminary data.</text>
</comment>